<reference evidence="2" key="1">
    <citation type="submission" date="2021-02" db="EMBL/GenBank/DDBJ databases">
        <title>Fulvivirga sp. S481 isolated from sea water.</title>
        <authorList>
            <person name="Bae S.S."/>
            <person name="Baek K."/>
        </authorList>
    </citation>
    <scope>NUCLEOTIDE SEQUENCE</scope>
    <source>
        <strain evidence="2">S481</strain>
    </source>
</reference>
<evidence type="ECO:0000313" key="2">
    <source>
        <dbReference type="EMBL" id="QSE97164.1"/>
    </source>
</evidence>
<protein>
    <submittedName>
        <fullName evidence="2">Type I restriction enzyme HsdR N-terminal domain-containing protein</fullName>
    </submittedName>
</protein>
<organism evidence="2 3">
    <name type="scientific">Fulvivirga lutea</name>
    <dbReference type="NCBI Taxonomy" id="2810512"/>
    <lineage>
        <taxon>Bacteria</taxon>
        <taxon>Pseudomonadati</taxon>
        <taxon>Bacteroidota</taxon>
        <taxon>Cytophagia</taxon>
        <taxon>Cytophagales</taxon>
        <taxon>Fulvivirgaceae</taxon>
        <taxon>Fulvivirga</taxon>
    </lineage>
</organism>
<keyword evidence="3" id="KW-1185">Reference proteome</keyword>
<dbReference type="Pfam" id="PF13588">
    <property type="entry name" value="HSDR_N_2"/>
    <property type="match status" value="1"/>
</dbReference>
<dbReference type="AlphaFoldDB" id="A0A975A098"/>
<dbReference type="EMBL" id="CP070608">
    <property type="protein sequence ID" value="QSE97164.1"/>
    <property type="molecule type" value="Genomic_DNA"/>
</dbReference>
<dbReference type="KEGG" id="fuv:JR347_16465"/>
<accession>A0A975A098</accession>
<name>A0A975A098_9BACT</name>
<dbReference type="Proteomes" id="UP000662783">
    <property type="component" value="Chromosome"/>
</dbReference>
<evidence type="ECO:0000313" key="3">
    <source>
        <dbReference type="Proteomes" id="UP000662783"/>
    </source>
</evidence>
<gene>
    <name evidence="2" type="ORF">JR347_16465</name>
</gene>
<dbReference type="InterPro" id="IPR029464">
    <property type="entry name" value="HSDR_N"/>
</dbReference>
<evidence type="ECO:0000259" key="1">
    <source>
        <dbReference type="Pfam" id="PF13588"/>
    </source>
</evidence>
<sequence>MIKLNLPDFDCKLRKNAGKTEVFDIIRKKYVVLQPEEWVRQGFIHFLINQSDFPKSLIKIESGLKYNRLDKRSDIQVLNSDGTTFMIVECKSFKVKLDQKALDQLTMYNKTINARYIVLTNGINHFCCEMMNQSKYEFRDQIPVYSKNA</sequence>
<feature type="domain" description="Type I restriction enzyme R protein N-terminal" evidence="1">
    <location>
        <begin position="35"/>
        <end position="143"/>
    </location>
</feature>
<dbReference type="RefSeq" id="WP_205721677.1">
    <property type="nucleotide sequence ID" value="NZ_CP070608.1"/>
</dbReference>
<proteinExistence type="predicted"/>